<proteinExistence type="predicted"/>
<reference evidence="1" key="1">
    <citation type="submission" date="2017-12" db="EMBL/GenBank/DDBJ databases">
        <title>Gene loss provides genomic basis for host adaptation in cereal stripe rust fungi.</title>
        <authorList>
            <person name="Xia C."/>
        </authorList>
    </citation>
    <scope>NUCLEOTIDE SEQUENCE [LARGE SCALE GENOMIC DNA]</scope>
    <source>
        <strain evidence="1">93-210</strain>
    </source>
</reference>
<gene>
    <name evidence="1" type="ORF">PSTT_16715</name>
</gene>
<sequence length="187" mass="20918">MLSHLSTHKHLNGHQLRVLGWAGEEWLYLSLVAGIVRQHEPGSSRSAQHFQQFKCTSQTRSPVLVSSAISLDSIFAVDLKIESEDGFKCEHRLISEATGGTPNRPTQFIGACHLNRFPQCTPVVHALLQPDAHQCFTIYALKPRRSTIIVVYLVEFLSIPLPSIQEVDKSFICVKTNQDEPSMQDSP</sequence>
<dbReference type="AlphaFoldDB" id="A0A2S4UBM7"/>
<keyword evidence="2" id="KW-1185">Reference proteome</keyword>
<dbReference type="VEuPathDB" id="FungiDB:PSTT_16715"/>
<organism evidence="1 2">
    <name type="scientific">Puccinia striiformis</name>
    <dbReference type="NCBI Taxonomy" id="27350"/>
    <lineage>
        <taxon>Eukaryota</taxon>
        <taxon>Fungi</taxon>
        <taxon>Dikarya</taxon>
        <taxon>Basidiomycota</taxon>
        <taxon>Pucciniomycotina</taxon>
        <taxon>Pucciniomycetes</taxon>
        <taxon>Pucciniales</taxon>
        <taxon>Pucciniaceae</taxon>
        <taxon>Puccinia</taxon>
    </lineage>
</organism>
<protein>
    <submittedName>
        <fullName evidence="1">Uncharacterized protein</fullName>
    </submittedName>
</protein>
<dbReference type="EMBL" id="PKSL01000397">
    <property type="protein sequence ID" value="POV94679.1"/>
    <property type="molecule type" value="Genomic_DNA"/>
</dbReference>
<comment type="caution">
    <text evidence="1">The sequence shown here is derived from an EMBL/GenBank/DDBJ whole genome shotgun (WGS) entry which is preliminary data.</text>
</comment>
<dbReference type="Proteomes" id="UP000239156">
    <property type="component" value="Unassembled WGS sequence"/>
</dbReference>
<evidence type="ECO:0000313" key="2">
    <source>
        <dbReference type="Proteomes" id="UP000239156"/>
    </source>
</evidence>
<evidence type="ECO:0000313" key="1">
    <source>
        <dbReference type="EMBL" id="POV94679.1"/>
    </source>
</evidence>
<name>A0A2S4UBM7_9BASI</name>
<accession>A0A2S4UBM7</accession>